<feature type="domain" description="AAA+ ATPase" evidence="1">
    <location>
        <begin position="259"/>
        <end position="413"/>
    </location>
</feature>
<comment type="caution">
    <text evidence="2">The sequence shown here is derived from an EMBL/GenBank/DDBJ whole genome shotgun (WGS) entry which is preliminary data.</text>
</comment>
<proteinExistence type="predicted"/>
<evidence type="ECO:0000259" key="1">
    <source>
        <dbReference type="SMART" id="SM00382"/>
    </source>
</evidence>
<evidence type="ECO:0000313" key="3">
    <source>
        <dbReference type="Proteomes" id="UP000237822"/>
    </source>
</evidence>
<dbReference type="AlphaFoldDB" id="A0A2T0U2T3"/>
<organism evidence="2 3">
    <name type="scientific">Knoellia remsis</name>
    <dbReference type="NCBI Taxonomy" id="407159"/>
    <lineage>
        <taxon>Bacteria</taxon>
        <taxon>Bacillati</taxon>
        <taxon>Actinomycetota</taxon>
        <taxon>Actinomycetes</taxon>
        <taxon>Micrococcales</taxon>
        <taxon>Intrasporangiaceae</taxon>
        <taxon>Knoellia</taxon>
    </lineage>
</organism>
<name>A0A2T0U2T3_9MICO</name>
<dbReference type="SMART" id="SM00382">
    <property type="entry name" value="AAA"/>
    <property type="match status" value="1"/>
</dbReference>
<dbReference type="CDD" id="cd00009">
    <property type="entry name" value="AAA"/>
    <property type="match status" value="1"/>
</dbReference>
<dbReference type="InterPro" id="IPR003593">
    <property type="entry name" value="AAA+_ATPase"/>
</dbReference>
<sequence length="619" mass="68004">MSSLLRCAAGEFSALELHLEERLAEQMKHSTGRFPSPGERRSWSRSLPVLAADLRDAGLSGVEMLVEFQLPLTSKRADVILAGVDRRTSRPAYVVVELKQWTEAERFEDSDELVLVGGYGTRPTTHPGAQVSGYVDYLTDFTASLADDAGAVRGLAYLHNATDHGVGDLLTAPTTPASRLFTGQRRGELRDYLQDVFAPQSGADAADLLLGSAIRPSRQLMAVAADEVQRREMFTLLDEQRDAYNYVLYAVRKASQSNTKTAVVISGGPGSGKSVIALSLMGELGRQGRTVIHATGSQSFTKTLRKVAAARNPRVRKAFLYFNSFMAMEPNSLDCVILDEAHRIRETSVNRYTRAEMRTGRPQIDELLSVARTPVFLLDQYQVVRPGEMGTVADIRAAAAQRGIDVMQIDLEDQFRSGGSLEYIRWVEGLLGLGGAEAHRWPGDDRFTVEVMESPQELEAWLAAKQSAGFGARMTAGYSWPWSDPRPDGSLVPDVQIGDWSRPWNLKGDRAVGGAPPAPLWATDPAGFGQVGCIYTAQGFEYDFAGVIFGPDLVWRGDSWRIVRDANKDAALRSRTQVPDADFDRLVRNVYKVLLTRGMQGVGIYSSDPETLRHIASLT</sequence>
<dbReference type="SUPFAM" id="SSF52540">
    <property type="entry name" value="P-loop containing nucleoside triphosphate hydrolases"/>
    <property type="match status" value="1"/>
</dbReference>
<dbReference type="OrthoDB" id="3193269at2"/>
<evidence type="ECO:0000313" key="2">
    <source>
        <dbReference type="EMBL" id="PRY52232.1"/>
    </source>
</evidence>
<dbReference type="Pfam" id="PF09848">
    <property type="entry name" value="SLFN-g3_helicase"/>
    <property type="match status" value="1"/>
</dbReference>
<keyword evidence="3" id="KW-1185">Reference proteome</keyword>
<accession>A0A2T0U2T3</accession>
<dbReference type="EMBL" id="PVTI01000034">
    <property type="protein sequence ID" value="PRY52232.1"/>
    <property type="molecule type" value="Genomic_DNA"/>
</dbReference>
<dbReference type="RefSeq" id="WP_106298853.1">
    <property type="nucleotide sequence ID" value="NZ_PVTI01000034.1"/>
</dbReference>
<dbReference type="Proteomes" id="UP000237822">
    <property type="component" value="Unassembled WGS sequence"/>
</dbReference>
<reference evidence="2 3" key="1">
    <citation type="submission" date="2018-03" db="EMBL/GenBank/DDBJ databases">
        <title>Genomic Encyclopedia of Archaeal and Bacterial Type Strains, Phase II (KMG-II): from individual species to whole genera.</title>
        <authorList>
            <person name="Goeker M."/>
        </authorList>
    </citation>
    <scope>NUCLEOTIDE SEQUENCE [LARGE SCALE GENOMIC DNA]</scope>
    <source>
        <strain evidence="2 3">ATCC BAA-1496</strain>
    </source>
</reference>
<protein>
    <recommendedName>
        <fullName evidence="1">AAA+ ATPase domain-containing protein</fullName>
    </recommendedName>
</protein>
<dbReference type="InterPro" id="IPR027417">
    <property type="entry name" value="P-loop_NTPase"/>
</dbReference>
<dbReference type="Gene3D" id="3.40.50.300">
    <property type="entry name" value="P-loop containing nucleotide triphosphate hydrolases"/>
    <property type="match status" value="1"/>
</dbReference>
<gene>
    <name evidence="2" type="ORF">BCF74_13411</name>
</gene>
<dbReference type="InterPro" id="IPR018647">
    <property type="entry name" value="SLFN_3-like_DNA/RNA_helicase"/>
</dbReference>